<gene>
    <name evidence="2" type="ORF">E2C01_024306</name>
</gene>
<dbReference type="Proteomes" id="UP000324222">
    <property type="component" value="Unassembled WGS sequence"/>
</dbReference>
<sequence length="118" mass="13148">MGEIEPRVAEELCRLFPKDEGINLTPVLHKSKRASRVARARGPLRRPLQSPGDRRGRPRERGSFRGRGDVGFSGSKQIRTYSGSNSAVMRTYYLFRGGGVPQPLLLNLPDTKQLMAAK</sequence>
<evidence type="ECO:0000313" key="3">
    <source>
        <dbReference type="Proteomes" id="UP000324222"/>
    </source>
</evidence>
<evidence type="ECO:0000256" key="1">
    <source>
        <dbReference type="SAM" id="MobiDB-lite"/>
    </source>
</evidence>
<name>A0A5B7E9Z2_PORTR</name>
<organism evidence="2 3">
    <name type="scientific">Portunus trituberculatus</name>
    <name type="common">Swimming crab</name>
    <name type="synonym">Neptunus trituberculatus</name>
    <dbReference type="NCBI Taxonomy" id="210409"/>
    <lineage>
        <taxon>Eukaryota</taxon>
        <taxon>Metazoa</taxon>
        <taxon>Ecdysozoa</taxon>
        <taxon>Arthropoda</taxon>
        <taxon>Crustacea</taxon>
        <taxon>Multicrustacea</taxon>
        <taxon>Malacostraca</taxon>
        <taxon>Eumalacostraca</taxon>
        <taxon>Eucarida</taxon>
        <taxon>Decapoda</taxon>
        <taxon>Pleocyemata</taxon>
        <taxon>Brachyura</taxon>
        <taxon>Eubrachyura</taxon>
        <taxon>Portunoidea</taxon>
        <taxon>Portunidae</taxon>
        <taxon>Portuninae</taxon>
        <taxon>Portunus</taxon>
    </lineage>
</organism>
<proteinExistence type="predicted"/>
<evidence type="ECO:0000313" key="2">
    <source>
        <dbReference type="EMBL" id="MPC31030.1"/>
    </source>
</evidence>
<feature type="compositionally biased region" description="Basic and acidic residues" evidence="1">
    <location>
        <begin position="52"/>
        <end position="68"/>
    </location>
</feature>
<comment type="caution">
    <text evidence="2">The sequence shown here is derived from an EMBL/GenBank/DDBJ whole genome shotgun (WGS) entry which is preliminary data.</text>
</comment>
<feature type="compositionally biased region" description="Basic residues" evidence="1">
    <location>
        <begin position="31"/>
        <end position="44"/>
    </location>
</feature>
<feature type="region of interest" description="Disordered" evidence="1">
    <location>
        <begin position="31"/>
        <end position="77"/>
    </location>
</feature>
<dbReference type="EMBL" id="VSRR010002354">
    <property type="protein sequence ID" value="MPC31030.1"/>
    <property type="molecule type" value="Genomic_DNA"/>
</dbReference>
<dbReference type="AlphaFoldDB" id="A0A5B7E9Z2"/>
<accession>A0A5B7E9Z2</accession>
<protein>
    <submittedName>
        <fullName evidence="2">Uncharacterized protein</fullName>
    </submittedName>
</protein>
<reference evidence="2 3" key="1">
    <citation type="submission" date="2019-05" db="EMBL/GenBank/DDBJ databases">
        <title>Another draft genome of Portunus trituberculatus and its Hox gene families provides insights of decapod evolution.</title>
        <authorList>
            <person name="Jeong J.-H."/>
            <person name="Song I."/>
            <person name="Kim S."/>
            <person name="Choi T."/>
            <person name="Kim D."/>
            <person name="Ryu S."/>
            <person name="Kim W."/>
        </authorList>
    </citation>
    <scope>NUCLEOTIDE SEQUENCE [LARGE SCALE GENOMIC DNA]</scope>
    <source>
        <tissue evidence="2">Muscle</tissue>
    </source>
</reference>
<keyword evidence="3" id="KW-1185">Reference proteome</keyword>